<dbReference type="KEGG" id="fcy:FRACYDRAFT_244071"/>
<gene>
    <name evidence="1" type="ORF">FRACYDRAFT_244071</name>
</gene>
<proteinExistence type="predicted"/>
<reference evidence="1 2" key="1">
    <citation type="submission" date="2016-09" db="EMBL/GenBank/DDBJ databases">
        <title>Extensive genetic diversity and differential bi-allelic expression allows diatom success in the polar Southern Ocean.</title>
        <authorList>
            <consortium name="DOE Joint Genome Institute"/>
            <person name="Mock T."/>
            <person name="Otillar R.P."/>
            <person name="Strauss J."/>
            <person name="Dupont C."/>
            <person name="Frickenhaus S."/>
            <person name="Maumus F."/>
            <person name="Mcmullan M."/>
            <person name="Sanges R."/>
            <person name="Schmutz J."/>
            <person name="Toseland A."/>
            <person name="Valas R."/>
            <person name="Veluchamy A."/>
            <person name="Ward B.J."/>
            <person name="Allen A."/>
            <person name="Barry K."/>
            <person name="Falciatore A."/>
            <person name="Ferrante M."/>
            <person name="Fortunato A.E."/>
            <person name="Gloeckner G."/>
            <person name="Gruber A."/>
            <person name="Hipkin R."/>
            <person name="Janech M."/>
            <person name="Kroth P."/>
            <person name="Leese F."/>
            <person name="Lindquist E."/>
            <person name="Lyon B.R."/>
            <person name="Martin J."/>
            <person name="Mayer C."/>
            <person name="Parker M."/>
            <person name="Quesneville H."/>
            <person name="Raymond J."/>
            <person name="Uhlig C."/>
            <person name="Valentin K.U."/>
            <person name="Worden A.Z."/>
            <person name="Armbrust E.V."/>
            <person name="Bowler C."/>
            <person name="Green B."/>
            <person name="Moulton V."/>
            <person name="Van Oosterhout C."/>
            <person name="Grigoriev I."/>
        </authorList>
    </citation>
    <scope>NUCLEOTIDE SEQUENCE [LARGE SCALE GENOMIC DNA]</scope>
    <source>
        <strain evidence="1 2">CCMP1102</strain>
    </source>
</reference>
<protein>
    <submittedName>
        <fullName evidence="1">Uncharacterized protein</fullName>
    </submittedName>
</protein>
<dbReference type="OrthoDB" id="549243at2759"/>
<evidence type="ECO:0000313" key="2">
    <source>
        <dbReference type="Proteomes" id="UP000095751"/>
    </source>
</evidence>
<dbReference type="Proteomes" id="UP000095751">
    <property type="component" value="Unassembled WGS sequence"/>
</dbReference>
<evidence type="ECO:0000313" key="1">
    <source>
        <dbReference type="EMBL" id="OEU12797.1"/>
    </source>
</evidence>
<dbReference type="AlphaFoldDB" id="A0A1E7F3S2"/>
<organism evidence="1 2">
    <name type="scientific">Fragilariopsis cylindrus CCMP1102</name>
    <dbReference type="NCBI Taxonomy" id="635003"/>
    <lineage>
        <taxon>Eukaryota</taxon>
        <taxon>Sar</taxon>
        <taxon>Stramenopiles</taxon>
        <taxon>Ochrophyta</taxon>
        <taxon>Bacillariophyta</taxon>
        <taxon>Bacillariophyceae</taxon>
        <taxon>Bacillariophycidae</taxon>
        <taxon>Bacillariales</taxon>
        <taxon>Bacillariaceae</taxon>
        <taxon>Fragilariopsis</taxon>
    </lineage>
</organism>
<sequence>MSPTTVLYKCNDPNWERVDPEADSNVTVKSSSFMYFENGLDGVLKARQGAEALIAANPEISSLLRGVILASTFATIDRKEKYFLEIEAKKKKKSKKMSLLLLRPKKKMRRENINNNAITRDATPIFDAIEETNRMKHTSNKGILALLDLHIPLLFCIFNYLGETQDELRNLILVSKQVYQICYGSYGRPGIEWKIIPSFEISTLQNEVFGGVGSIETLLINLYHHSLNTKTKNKLQFYRHMRVNDLQKFHGRNISEDIIRHIKMNIRMSGITTLDISILLPTMQIRECCLLTCILPYIVPNLLELHSSNLSMRDMSLEDFSKNCNFLETITSNNSTDISLNGFAMSFSNNLRGIYMDNSVFSVYSNTDMKEFSDLVNHERSFIFSHCCKSLERVSIRNAKYCDGKITQNALIKFVRNAPSSMRWFRSDLSQDNITMLQLERPGIELVN</sequence>
<accession>A0A1E7F3S2</accession>
<dbReference type="EMBL" id="KV784364">
    <property type="protein sequence ID" value="OEU12797.1"/>
    <property type="molecule type" value="Genomic_DNA"/>
</dbReference>
<name>A0A1E7F3S2_9STRA</name>
<dbReference type="InParanoid" id="A0A1E7F3S2"/>
<keyword evidence="2" id="KW-1185">Reference proteome</keyword>